<sequence>MSPHTVEQRRELGAFYTPRDLSQVLTDWAVRSPTDHVLEPSFGGCGFLESLTESLSLVGCDDPARHIYGADIDAHAFHCLSEKMGGLTRVGDNRFIHRDFLKIYPSDFSYKQFNVVIGNPPYVSLHNMSQSQRESCFDMLRKSSLYGGSIGRNASLWAFFILHALSFLKDGGRTAWVLPSSLLHADYARAVLDIYRGFFKKIKVIKLKERFFRDAGTDEVSVILLAEGFKKENDGLCDISFGVADDVNSLKKLAFELCNKVVFDNYKYSILSKDCLSLFFDLQKQPGTTTLGELAKVVIGMVTGDNNTFIIDNVAKCDFSISEHDIRPVVSKFSQLTGIFHNKARHEKLIIKNERCLLVCPSDLSKNGSGVRSYLSRVDRKKRKTNRTFPKRKWWFHPDDGLYPDAFLSYMIHKGPRLVINSSNINCTNSIHRVFFKNKLNLNKKKAIACSMLSSFTQLSSEIEGRAYGSGVLKLEPKSAKNTCLIMDDNVLTSLIKRAADVDHLLVNDGFDVASKLVDEIIAEALDIPSAVFDEFRVAVDALRNERYNNFV</sequence>
<dbReference type="EMBL" id="CP095354">
    <property type="protein sequence ID" value="XAG81199.1"/>
    <property type="molecule type" value="Genomic_DNA"/>
</dbReference>
<dbReference type="InterPro" id="IPR002052">
    <property type="entry name" value="DNA_methylase_N6_adenine_CS"/>
</dbReference>
<dbReference type="AlphaFoldDB" id="A0AAU6V4J3"/>
<evidence type="ECO:0000256" key="4">
    <source>
        <dbReference type="ARBA" id="ARBA00022747"/>
    </source>
</evidence>
<keyword evidence="2" id="KW-0808">Transferase</keyword>
<evidence type="ECO:0000256" key="2">
    <source>
        <dbReference type="ARBA" id="ARBA00022679"/>
    </source>
</evidence>
<dbReference type="GO" id="GO:0032259">
    <property type="term" value="P:methylation"/>
    <property type="evidence" value="ECO:0007669"/>
    <property type="project" value="UniProtKB-KW"/>
</dbReference>
<name>A0AAU6V4J3_UNCXX</name>
<accession>A0AAU6V4J3</accession>
<dbReference type="InterPro" id="IPR050953">
    <property type="entry name" value="N4_N6_ade-DNA_methylase"/>
</dbReference>
<dbReference type="GO" id="GO:0009307">
    <property type="term" value="P:DNA restriction-modification system"/>
    <property type="evidence" value="ECO:0007669"/>
    <property type="project" value="UniProtKB-KW"/>
</dbReference>
<dbReference type="GO" id="GO:0008170">
    <property type="term" value="F:N-methyltransferase activity"/>
    <property type="evidence" value="ECO:0007669"/>
    <property type="project" value="InterPro"/>
</dbReference>
<evidence type="ECO:0000256" key="3">
    <source>
        <dbReference type="ARBA" id="ARBA00022691"/>
    </source>
</evidence>
<gene>
    <name evidence="7" type="ORF">MRN14_00830</name>
</gene>
<dbReference type="Gene3D" id="3.40.50.150">
    <property type="entry name" value="Vaccinia Virus protein VP39"/>
    <property type="match status" value="1"/>
</dbReference>
<dbReference type="REBASE" id="848737">
    <property type="entry name" value="M.BspH02ORF830P"/>
</dbReference>
<dbReference type="PROSITE" id="PS00092">
    <property type="entry name" value="N6_MTASE"/>
    <property type="match status" value="1"/>
</dbReference>
<dbReference type="InterPro" id="IPR003356">
    <property type="entry name" value="DNA_methylase_A-5"/>
</dbReference>
<protein>
    <submittedName>
        <fullName evidence="7">SAM-dependent methyltransferase</fullName>
    </submittedName>
</protein>
<keyword evidence="3" id="KW-0949">S-adenosyl-L-methionine</keyword>
<evidence type="ECO:0000256" key="1">
    <source>
        <dbReference type="ARBA" id="ARBA00022603"/>
    </source>
</evidence>
<dbReference type="PANTHER" id="PTHR33841">
    <property type="entry name" value="DNA METHYLTRANSFERASE YEEA-RELATED"/>
    <property type="match status" value="1"/>
</dbReference>
<keyword evidence="4" id="KW-0680">Restriction system</keyword>
<dbReference type="Pfam" id="PF02384">
    <property type="entry name" value="N6_Mtase"/>
    <property type="match status" value="1"/>
</dbReference>
<keyword evidence="1 7" id="KW-0489">Methyltransferase</keyword>
<feature type="domain" description="DNA methylase adenine-specific" evidence="5">
    <location>
        <begin position="6"/>
        <end position="214"/>
    </location>
</feature>
<dbReference type="InterPro" id="IPR054520">
    <property type="entry name" value="M_Eco57I_C"/>
</dbReference>
<dbReference type="SUPFAM" id="SSF53335">
    <property type="entry name" value="S-adenosyl-L-methionine-dependent methyltransferases"/>
    <property type="match status" value="1"/>
</dbReference>
<proteinExistence type="predicted"/>
<dbReference type="PANTHER" id="PTHR33841:SF5">
    <property type="entry name" value="DNA METHYLASE (MODIFICATION METHYLASE) (METHYLTRANSFERASE)-RELATED"/>
    <property type="match status" value="1"/>
</dbReference>
<dbReference type="GO" id="GO:0009007">
    <property type="term" value="F:site-specific DNA-methyltransferase (adenine-specific) activity"/>
    <property type="evidence" value="ECO:0007669"/>
    <property type="project" value="UniProtKB-EC"/>
</dbReference>
<dbReference type="InterPro" id="IPR029063">
    <property type="entry name" value="SAM-dependent_MTases_sf"/>
</dbReference>
<organism evidence="7">
    <name type="scientific">bacterium 19NY03SH02</name>
    <dbReference type="NCBI Taxonomy" id="2920631"/>
    <lineage>
        <taxon>Bacteria</taxon>
    </lineage>
</organism>
<dbReference type="GO" id="GO:0003677">
    <property type="term" value="F:DNA binding"/>
    <property type="evidence" value="ECO:0007669"/>
    <property type="project" value="InterPro"/>
</dbReference>
<reference evidence="7" key="1">
    <citation type="submission" date="2022-03" db="EMBL/GenBank/DDBJ databases">
        <title>Sea Food Isolates.</title>
        <authorList>
            <person name="Li c."/>
        </authorList>
    </citation>
    <scope>NUCLEOTIDE SEQUENCE</scope>
    <source>
        <strain evidence="7">19NY03SH02</strain>
    </source>
</reference>
<feature type="domain" description="Type II methyltransferase M.Eco57I C-terminal" evidence="6">
    <location>
        <begin position="268"/>
        <end position="522"/>
    </location>
</feature>
<dbReference type="Pfam" id="PF22837">
    <property type="entry name" value="M_Eco57I_C"/>
    <property type="match status" value="1"/>
</dbReference>
<evidence type="ECO:0000259" key="6">
    <source>
        <dbReference type="Pfam" id="PF22837"/>
    </source>
</evidence>
<evidence type="ECO:0000259" key="5">
    <source>
        <dbReference type="Pfam" id="PF02384"/>
    </source>
</evidence>
<dbReference type="PRINTS" id="PR00507">
    <property type="entry name" value="N12N6MTFRASE"/>
</dbReference>
<evidence type="ECO:0000313" key="7">
    <source>
        <dbReference type="EMBL" id="XAG81199.1"/>
    </source>
</evidence>